<protein>
    <submittedName>
        <fullName evidence="5">Uncharacterized protein</fullName>
    </submittedName>
</protein>
<sequence>MTVLATAQQFPNASLTLSISKSPNQVFPKFSTTFDFLPPIFTTVCVFYLVLRALDTVGNFYSDKKATALNWIEGRGKSVVFELRP</sequence>
<dbReference type="Gene3D" id="3.30.70.420">
    <property type="entry name" value="Hydroxymethylglutaryl-CoA reductase, class I/II, NAD/NADP-binding domain"/>
    <property type="match status" value="1"/>
</dbReference>
<dbReference type="GO" id="GO:0004420">
    <property type="term" value="F:hydroxymethylglutaryl-CoA reductase (NADPH) activity"/>
    <property type="evidence" value="ECO:0007669"/>
    <property type="project" value="InterPro"/>
</dbReference>
<keyword evidence="4" id="KW-0812">Transmembrane</keyword>
<evidence type="ECO:0000256" key="3">
    <source>
        <dbReference type="ARBA" id="ARBA00023229"/>
    </source>
</evidence>
<feature type="transmembrane region" description="Helical" evidence="4">
    <location>
        <begin position="36"/>
        <end position="54"/>
    </location>
</feature>
<dbReference type="PROSITE" id="PS50065">
    <property type="entry name" value="HMG_COA_REDUCTASE_4"/>
    <property type="match status" value="1"/>
</dbReference>
<dbReference type="InterPro" id="IPR009023">
    <property type="entry name" value="HMG_CoA_Rdtase_NAD(P)-bd_sf"/>
</dbReference>
<gene>
    <name evidence="5" type="ORF">PHAVU_006G044800g</name>
</gene>
<comment type="subcellular location">
    <subcellularLocation>
        <location evidence="1">Plastid membrane</location>
        <topology evidence="1">Multi-pass membrane protein</topology>
    </subcellularLocation>
</comment>
<dbReference type="Proteomes" id="UP000000226">
    <property type="component" value="Chromosome 6"/>
</dbReference>
<dbReference type="Gramene" id="ESW18482">
    <property type="protein sequence ID" value="ESW18482"/>
    <property type="gene ID" value="PHAVU_006G044800g"/>
</dbReference>
<evidence type="ECO:0000313" key="6">
    <source>
        <dbReference type="Proteomes" id="UP000000226"/>
    </source>
</evidence>
<keyword evidence="3" id="KW-0414">Isoprene biosynthesis</keyword>
<reference evidence="6" key="1">
    <citation type="journal article" date="2014" name="Nat. Genet.">
        <title>A reference genome for common bean and genome-wide analysis of dual domestications.</title>
        <authorList>
            <person name="Schmutz J."/>
            <person name="McClean P.E."/>
            <person name="Mamidi S."/>
            <person name="Wu G.A."/>
            <person name="Cannon S.B."/>
            <person name="Grimwood J."/>
            <person name="Jenkins J."/>
            <person name="Shu S."/>
            <person name="Song Q."/>
            <person name="Chavarro C."/>
            <person name="Torres-Torres M."/>
            <person name="Geffroy V."/>
            <person name="Moghaddam S.M."/>
            <person name="Gao D."/>
            <person name="Abernathy B."/>
            <person name="Barry K."/>
            <person name="Blair M."/>
            <person name="Brick M.A."/>
            <person name="Chovatia M."/>
            <person name="Gepts P."/>
            <person name="Goodstein D.M."/>
            <person name="Gonzales M."/>
            <person name="Hellsten U."/>
            <person name="Hyten D.L."/>
            <person name="Jia G."/>
            <person name="Kelly J.D."/>
            <person name="Kudrna D."/>
            <person name="Lee R."/>
            <person name="Richard M.M."/>
            <person name="Miklas P.N."/>
            <person name="Osorno J.M."/>
            <person name="Rodrigues J."/>
            <person name="Thareau V."/>
            <person name="Urrea C.A."/>
            <person name="Wang M."/>
            <person name="Yu Y."/>
            <person name="Zhang M."/>
            <person name="Wing R.A."/>
            <person name="Cregan P.B."/>
            <person name="Rokhsar D.S."/>
            <person name="Jackson S.A."/>
        </authorList>
    </citation>
    <scope>NUCLEOTIDE SEQUENCE [LARGE SCALE GENOMIC DNA]</scope>
    <source>
        <strain evidence="6">cv. G19833</strain>
    </source>
</reference>
<evidence type="ECO:0000256" key="1">
    <source>
        <dbReference type="ARBA" id="ARBA00004446"/>
    </source>
</evidence>
<evidence type="ECO:0000256" key="2">
    <source>
        <dbReference type="ARBA" id="ARBA00005084"/>
    </source>
</evidence>
<evidence type="ECO:0000313" key="5">
    <source>
        <dbReference type="EMBL" id="ESW18482.1"/>
    </source>
</evidence>
<dbReference type="AlphaFoldDB" id="V7BKJ1"/>
<name>V7BKJ1_PHAVU</name>
<dbReference type="EMBL" id="CM002293">
    <property type="protein sequence ID" value="ESW18482.1"/>
    <property type="molecule type" value="Genomic_DNA"/>
</dbReference>
<keyword evidence="4" id="KW-0472">Membrane</keyword>
<keyword evidence="4" id="KW-1133">Transmembrane helix</keyword>
<comment type="pathway">
    <text evidence="2">Metabolic intermediate biosynthesis; (R)-mevalonate biosynthesis; (R)-mevalonate from acetyl-CoA: step 3/3.</text>
</comment>
<dbReference type="GO" id="GO:0008299">
    <property type="term" value="P:isoprenoid biosynthetic process"/>
    <property type="evidence" value="ECO:0007669"/>
    <property type="project" value="UniProtKB-KW"/>
</dbReference>
<dbReference type="UniPathway" id="UPA00058">
    <property type="reaction ID" value="UER00103"/>
</dbReference>
<proteinExistence type="predicted"/>
<evidence type="ECO:0000256" key="4">
    <source>
        <dbReference type="SAM" id="Phobius"/>
    </source>
</evidence>
<dbReference type="GO" id="GO:0042170">
    <property type="term" value="C:plastid membrane"/>
    <property type="evidence" value="ECO:0007669"/>
    <property type="project" value="UniProtKB-SubCell"/>
</dbReference>
<organism evidence="5 6">
    <name type="scientific">Phaseolus vulgaris</name>
    <name type="common">Kidney bean</name>
    <name type="synonym">French bean</name>
    <dbReference type="NCBI Taxonomy" id="3885"/>
    <lineage>
        <taxon>Eukaryota</taxon>
        <taxon>Viridiplantae</taxon>
        <taxon>Streptophyta</taxon>
        <taxon>Embryophyta</taxon>
        <taxon>Tracheophyta</taxon>
        <taxon>Spermatophyta</taxon>
        <taxon>Magnoliopsida</taxon>
        <taxon>eudicotyledons</taxon>
        <taxon>Gunneridae</taxon>
        <taxon>Pentapetalae</taxon>
        <taxon>rosids</taxon>
        <taxon>fabids</taxon>
        <taxon>Fabales</taxon>
        <taxon>Fabaceae</taxon>
        <taxon>Papilionoideae</taxon>
        <taxon>50 kb inversion clade</taxon>
        <taxon>NPAAA clade</taxon>
        <taxon>indigoferoid/millettioid clade</taxon>
        <taxon>Phaseoleae</taxon>
        <taxon>Phaseolus</taxon>
    </lineage>
</organism>
<dbReference type="GO" id="GO:0015936">
    <property type="term" value="P:coenzyme A metabolic process"/>
    <property type="evidence" value="ECO:0007669"/>
    <property type="project" value="InterPro"/>
</dbReference>
<dbReference type="OrthoDB" id="310654at2759"/>
<keyword evidence="6" id="KW-1185">Reference proteome</keyword>
<accession>V7BKJ1</accession>
<dbReference type="InterPro" id="IPR002202">
    <property type="entry name" value="HMG_CoA_Rdtase"/>
</dbReference>